<dbReference type="AlphaFoldDB" id="A0A1S4ACK5"/>
<evidence type="ECO:0000259" key="1">
    <source>
        <dbReference type="PROSITE" id="PS50879"/>
    </source>
</evidence>
<feature type="domain" description="RNase H type-1" evidence="1">
    <location>
        <begin position="502"/>
        <end position="626"/>
    </location>
</feature>
<dbReference type="InterPro" id="IPR002156">
    <property type="entry name" value="RNaseH_domain"/>
</dbReference>
<dbReference type="PANTHER" id="PTHR46890">
    <property type="entry name" value="NON-LTR RETROLELEMENT REVERSE TRANSCRIPTASE-LIKE PROTEIN-RELATED"/>
    <property type="match status" value="1"/>
</dbReference>
<dbReference type="InterPro" id="IPR036397">
    <property type="entry name" value="RNaseH_sf"/>
</dbReference>
<dbReference type="OrthoDB" id="1750433at2759"/>
<dbReference type="OMA" id="TIHEIQL"/>
<dbReference type="InterPro" id="IPR012337">
    <property type="entry name" value="RNaseH-like_sf"/>
</dbReference>
<dbReference type="Pfam" id="PF13456">
    <property type="entry name" value="RVT_3"/>
    <property type="match status" value="1"/>
</dbReference>
<dbReference type="SUPFAM" id="SSF53098">
    <property type="entry name" value="Ribonuclease H-like"/>
    <property type="match status" value="1"/>
</dbReference>
<dbReference type="PROSITE" id="PS50879">
    <property type="entry name" value="RNASE_H_1"/>
    <property type="match status" value="1"/>
</dbReference>
<dbReference type="PaxDb" id="4097-A0A1S4ACK5"/>
<accession>A0A1S4ACK5</accession>
<dbReference type="GO" id="GO:0004523">
    <property type="term" value="F:RNA-DNA hybrid ribonuclease activity"/>
    <property type="evidence" value="ECO:0007669"/>
    <property type="project" value="InterPro"/>
</dbReference>
<dbReference type="STRING" id="4097.A0A1S4ACK5"/>
<dbReference type="InterPro" id="IPR000477">
    <property type="entry name" value="RT_dom"/>
</dbReference>
<protein>
    <recommendedName>
        <fullName evidence="1">RNase H type-1 domain-containing protein</fullName>
    </recommendedName>
</protein>
<organism evidence="2">
    <name type="scientific">Nicotiana tabacum</name>
    <name type="common">Common tobacco</name>
    <dbReference type="NCBI Taxonomy" id="4097"/>
    <lineage>
        <taxon>Eukaryota</taxon>
        <taxon>Viridiplantae</taxon>
        <taxon>Streptophyta</taxon>
        <taxon>Embryophyta</taxon>
        <taxon>Tracheophyta</taxon>
        <taxon>Spermatophyta</taxon>
        <taxon>Magnoliopsida</taxon>
        <taxon>eudicotyledons</taxon>
        <taxon>Gunneridae</taxon>
        <taxon>Pentapetalae</taxon>
        <taxon>asterids</taxon>
        <taxon>lamiids</taxon>
        <taxon>Solanales</taxon>
        <taxon>Solanaceae</taxon>
        <taxon>Nicotianoideae</taxon>
        <taxon>Nicotianeae</taxon>
        <taxon>Nicotiana</taxon>
    </lineage>
</organism>
<dbReference type="GO" id="GO:0003676">
    <property type="term" value="F:nucleic acid binding"/>
    <property type="evidence" value="ECO:0007669"/>
    <property type="project" value="InterPro"/>
</dbReference>
<gene>
    <name evidence="2" type="primary">LOC107796124</name>
</gene>
<dbReference type="InterPro" id="IPR044730">
    <property type="entry name" value="RNase_H-like_dom_plant"/>
</dbReference>
<dbReference type="PANTHER" id="PTHR46890:SF28">
    <property type="entry name" value="REVERSE TRANSCRIPTASE DOMAIN-CONTAINING PROTEIN"/>
    <property type="match status" value="1"/>
</dbReference>
<dbReference type="Pfam" id="PF00078">
    <property type="entry name" value="RVT_1"/>
    <property type="match status" value="1"/>
</dbReference>
<dbReference type="InterPro" id="IPR052343">
    <property type="entry name" value="Retrotransposon-Effector_Assoc"/>
</dbReference>
<dbReference type="Gene3D" id="3.30.420.10">
    <property type="entry name" value="Ribonuclease H-like superfamily/Ribonuclease H"/>
    <property type="match status" value="1"/>
</dbReference>
<evidence type="ECO:0000313" key="2">
    <source>
        <dbReference type="RefSeq" id="XP_016474344.1"/>
    </source>
</evidence>
<dbReference type="CDD" id="cd01650">
    <property type="entry name" value="RT_nLTR_like"/>
    <property type="match status" value="1"/>
</dbReference>
<dbReference type="RefSeq" id="XP_016474344.1">
    <property type="nucleotide sequence ID" value="XM_016618858.1"/>
</dbReference>
<name>A0A1S4ACK5_TOBAC</name>
<dbReference type="SUPFAM" id="SSF56672">
    <property type="entry name" value="DNA/RNA polymerases"/>
    <property type="match status" value="1"/>
</dbReference>
<proteinExistence type="predicted"/>
<sequence length="626" mass="71274">MAENNEQQITLKITWKNDGEVVWFTAKENIKWIEEEDSNTKYFHAIINERRRRRASIQRIQRFDGQCINGDEDIAREVVEYFSAMFKDEGEPELQHLECIDQKVTHEDNIRLCVIPDEEESRKPVFYQNSNSSPGPDGFGGSFYQRCWDIIKPELIEFIQQFFGGAELSRFFTSSCLILLPKVENPSSFNDMRPISLSNYSNKIISKIMSSRLNSILPKIIFDNQTGFLNGRSITENILLAQEIIHGICKKNFGGNVVIKLDMAKAYDRVNWKFLLNALRKFGFSENWIDLVWRSISNVWGFSMVQSGPQVTHLAYADDVVIFSSGGKRALKLVMHQLQNYEKCFGQLINTGKSYFLVDPKASNITIQRIKEGKLLSVGGRATLIKHILQSQPIYLLSVVEPPKPVFKQLETYMARFFWGSDEDISGVQVIRDVITDDKWDVDQLQLPEFLTEQIRSIGIGDQSCYDIPVWMPNSTGNFTTSSVLLLIPKIDYVIVKWHKPPEYWLKINIDGSKDAEGNSGIGGICRDHRGKLTMTIAFSIGRTSSNMVEASAALAGVEWCSRSDCNNIILECDSQLVVDLINGKSKLPWQMQGIIKRIQDIAGQLNCAIRHCYRESNQIADALAK</sequence>
<dbReference type="InterPro" id="IPR043502">
    <property type="entry name" value="DNA/RNA_pol_sf"/>
</dbReference>
<dbReference type="KEGG" id="nta:107796124"/>
<dbReference type="CDD" id="cd06222">
    <property type="entry name" value="RNase_H_like"/>
    <property type="match status" value="1"/>
</dbReference>
<reference evidence="2" key="1">
    <citation type="submission" date="2025-08" db="UniProtKB">
        <authorList>
            <consortium name="RefSeq"/>
        </authorList>
    </citation>
    <scope>IDENTIFICATION</scope>
</reference>